<dbReference type="EMBL" id="CP021455">
    <property type="protein sequence ID" value="ARU05168.1"/>
    <property type="molecule type" value="Genomic_DNA"/>
</dbReference>
<dbReference type="Pfam" id="PF09925">
    <property type="entry name" value="DUF2157"/>
    <property type="match status" value="1"/>
</dbReference>
<evidence type="ECO:0000259" key="2">
    <source>
        <dbReference type="Pfam" id="PF09925"/>
    </source>
</evidence>
<dbReference type="OrthoDB" id="327621at2"/>
<dbReference type="InterPro" id="IPR018677">
    <property type="entry name" value="DUF2157"/>
</dbReference>
<feature type="transmembrane region" description="Helical" evidence="1">
    <location>
        <begin position="139"/>
        <end position="157"/>
    </location>
</feature>
<keyword evidence="4" id="KW-1185">Reference proteome</keyword>
<feature type="transmembrane region" description="Helical" evidence="1">
    <location>
        <begin position="207"/>
        <end position="228"/>
    </location>
</feature>
<feature type="transmembrane region" description="Helical" evidence="1">
    <location>
        <begin position="258"/>
        <end position="276"/>
    </location>
</feature>
<feature type="transmembrane region" description="Helical" evidence="1">
    <location>
        <begin position="92"/>
        <end position="111"/>
    </location>
</feature>
<dbReference type="KEGG" id="cser:CCO03_11120"/>
<feature type="transmembrane region" description="Helical" evidence="1">
    <location>
        <begin position="117"/>
        <end position="134"/>
    </location>
</feature>
<feature type="transmembrane region" description="Helical" evidence="1">
    <location>
        <begin position="288"/>
        <end position="308"/>
    </location>
</feature>
<feature type="transmembrane region" description="Helical" evidence="1">
    <location>
        <begin position="177"/>
        <end position="195"/>
    </location>
</feature>
<organism evidence="3 4">
    <name type="scientific">Comamonas serinivorans</name>
    <dbReference type="NCBI Taxonomy" id="1082851"/>
    <lineage>
        <taxon>Bacteria</taxon>
        <taxon>Pseudomonadati</taxon>
        <taxon>Pseudomonadota</taxon>
        <taxon>Betaproteobacteria</taxon>
        <taxon>Burkholderiales</taxon>
        <taxon>Comamonadaceae</taxon>
        <taxon>Comamonas</taxon>
    </lineage>
</organism>
<feature type="transmembrane region" description="Helical" evidence="1">
    <location>
        <begin position="34"/>
        <end position="56"/>
    </location>
</feature>
<evidence type="ECO:0000313" key="3">
    <source>
        <dbReference type="EMBL" id="ARU05168.1"/>
    </source>
</evidence>
<protein>
    <recommendedName>
        <fullName evidence="2">DUF2157 domain-containing protein</fullName>
    </recommendedName>
</protein>
<keyword evidence="1" id="KW-0472">Membrane</keyword>
<reference evidence="3 4" key="1">
    <citation type="submission" date="2017-05" db="EMBL/GenBank/DDBJ databases">
        <authorList>
            <person name="Song R."/>
            <person name="Chenine A.L."/>
            <person name="Ruprecht R.M."/>
        </authorList>
    </citation>
    <scope>NUCLEOTIDE SEQUENCE [LARGE SCALE GENOMIC DNA]</scope>
    <source>
        <strain evidence="3 4">DSM 26136</strain>
    </source>
</reference>
<sequence length="326" mass="34635">MDEHLYRAAQAAHPDARAPLYRLATRPPEALASLLARGLALVAALLLGCGLIFWIAANWQAQTRGFKLGLIEAALAVCVLAAIAWPRARTAALLAAGLMLGGLLAFVGQTYQTGADAWQLFAAWAGLLLVWTLTQRSDLLWTLWVLVAGLGLTFWSGRGDEWLWFSDALQPSQIAAMVGWLLLAGVPCAVASLPWTRLPGGLGRVSWRVASAIALANWTTFGVLALVWGASRSGLAVLAGGLIGVLGLLAWQSRWRDGVVLALAALALNVMVWTWLAEAVLSLDFGVGGFAVLTLLAMLGLGGSASWLMQVQRGWARQADHAQEVA</sequence>
<keyword evidence="1" id="KW-0812">Transmembrane</keyword>
<evidence type="ECO:0000256" key="1">
    <source>
        <dbReference type="SAM" id="Phobius"/>
    </source>
</evidence>
<evidence type="ECO:0000313" key="4">
    <source>
        <dbReference type="Proteomes" id="UP000196138"/>
    </source>
</evidence>
<proteinExistence type="predicted"/>
<dbReference type="Proteomes" id="UP000196138">
    <property type="component" value="Chromosome"/>
</dbReference>
<gene>
    <name evidence="3" type="ORF">CCO03_11120</name>
</gene>
<name>A0A1Y0ENY4_9BURK</name>
<dbReference type="AlphaFoldDB" id="A0A1Y0ENY4"/>
<dbReference type="RefSeq" id="WP_087281056.1">
    <property type="nucleotide sequence ID" value="NZ_CP021455.1"/>
</dbReference>
<feature type="transmembrane region" description="Helical" evidence="1">
    <location>
        <begin position="68"/>
        <end position="85"/>
    </location>
</feature>
<keyword evidence="1" id="KW-1133">Transmembrane helix</keyword>
<feature type="transmembrane region" description="Helical" evidence="1">
    <location>
        <begin position="234"/>
        <end position="251"/>
    </location>
</feature>
<feature type="domain" description="DUF2157" evidence="2">
    <location>
        <begin position="21"/>
        <end position="141"/>
    </location>
</feature>
<accession>A0A1Y0ENY4</accession>